<dbReference type="Gene3D" id="3.30.70.360">
    <property type="match status" value="1"/>
</dbReference>
<dbReference type="GO" id="GO:0008233">
    <property type="term" value="F:peptidase activity"/>
    <property type="evidence" value="ECO:0007669"/>
    <property type="project" value="UniProtKB-KW"/>
</dbReference>
<accession>A0A7C7ZEC3</accession>
<dbReference type="Pfam" id="PF07687">
    <property type="entry name" value="M20_dimer"/>
    <property type="match status" value="1"/>
</dbReference>
<dbReference type="AlphaFoldDB" id="A0A7C7ZEC3"/>
<reference evidence="6" key="1">
    <citation type="journal article" date="2019" name="bioRxiv">
        <title>Genome diversification in globally distributed novel marine Proteobacteria is linked to environmental adaptation.</title>
        <authorList>
            <person name="Zhou Z."/>
            <person name="Tran P.Q."/>
            <person name="Kieft K."/>
            <person name="Anantharaman K."/>
        </authorList>
    </citation>
    <scope>NUCLEOTIDE SEQUENCE [LARGE SCALE GENOMIC DNA]</scope>
</reference>
<keyword evidence="1" id="KW-0645">Protease</keyword>
<evidence type="ECO:0000259" key="4">
    <source>
        <dbReference type="Pfam" id="PF07687"/>
    </source>
</evidence>
<dbReference type="GO" id="GO:0006508">
    <property type="term" value="P:proteolysis"/>
    <property type="evidence" value="ECO:0007669"/>
    <property type="project" value="UniProtKB-KW"/>
</dbReference>
<comment type="caution">
    <text evidence="5">The sequence shown here is derived from an EMBL/GenBank/DDBJ whole genome shotgun (WGS) entry which is preliminary data.</text>
</comment>
<name>A0A7C7ZEC3_9ARCH</name>
<keyword evidence="3" id="KW-0378">Hydrolase</keyword>
<organism evidence="5 6">
    <name type="scientific">Marine Group III euryarchaeote</name>
    <dbReference type="NCBI Taxonomy" id="2173149"/>
    <lineage>
        <taxon>Archaea</taxon>
        <taxon>Methanobacteriati</taxon>
        <taxon>Thermoplasmatota</taxon>
        <taxon>Thermoplasmata</taxon>
        <taxon>Candidatus Thermoprofundales</taxon>
    </lineage>
</organism>
<dbReference type="InterPro" id="IPR011650">
    <property type="entry name" value="Peptidase_M20_dimer"/>
</dbReference>
<evidence type="ECO:0000256" key="2">
    <source>
        <dbReference type="ARBA" id="ARBA00022723"/>
    </source>
</evidence>
<evidence type="ECO:0000313" key="5">
    <source>
        <dbReference type="EMBL" id="HIG63941.1"/>
    </source>
</evidence>
<keyword evidence="2" id="KW-0479">Metal-binding</keyword>
<feature type="domain" description="Peptidase M20 dimerisation" evidence="4">
    <location>
        <begin position="207"/>
        <end position="365"/>
    </location>
</feature>
<dbReference type="PANTHER" id="PTHR43270:SF12">
    <property type="entry name" value="SUCCINYL-DIAMINOPIMELATE DESUCCINYLASE"/>
    <property type="match status" value="1"/>
</dbReference>
<dbReference type="InterPro" id="IPR002933">
    <property type="entry name" value="Peptidase_M20"/>
</dbReference>
<dbReference type="PANTHER" id="PTHR43270">
    <property type="entry name" value="BETA-ALA-HIS DIPEPTIDASE"/>
    <property type="match status" value="1"/>
</dbReference>
<dbReference type="Pfam" id="PF01546">
    <property type="entry name" value="Peptidase_M20"/>
    <property type="match status" value="1"/>
</dbReference>
<sequence length="470" mass="49946">MALPEILELLEQRREQHLAELVEWTAIPSISAQAQHAGDLRRACDWAADYCRAMGLKTEIHPTAGHPAIIARHDAGARAPTVLLYGHYDVQPPEPLELWESPPFIDNWGSGEAVGGNAEPVRDGALYGRGASDNKGQLFAHLAALRGWFEVTGGPPVNLRLLIEGEEEIGSPSLGEFVATHADELCAEWGVVSDGPMLAPGMPAVSYGLRGLAYFQLDISAASADLHSGTHGGAVPNPATVLAEFIATLHTGDGSVNLPGFYDDVTPLEAVEREALAALEFSDDDYLKSLGAPSLAGEAGFTTLERRWARPTLEVNGIWGGYTGEGAKTVLPACASAKLSCRLVPRQEPAAIEAALRRACTERLPVGVRWTLRVFAGAPAVLTPTDSPGVQAAMHALRTGFGAEPAFIREGGTIPVVADFQSVLGAQPLLIGFALAEDMPHSPNEHFRLDCLYGGIRTSAALWDELARLG</sequence>
<protein>
    <submittedName>
        <fullName evidence="5">Dipeptidase</fullName>
    </submittedName>
</protein>
<dbReference type="InterPro" id="IPR051458">
    <property type="entry name" value="Cyt/Met_Dipeptidase"/>
</dbReference>
<evidence type="ECO:0000313" key="6">
    <source>
        <dbReference type="Proteomes" id="UP000589516"/>
    </source>
</evidence>
<proteinExistence type="predicted"/>
<dbReference type="NCBIfam" id="NF006053">
    <property type="entry name" value="PRK08201.1"/>
    <property type="match status" value="1"/>
</dbReference>
<dbReference type="EMBL" id="DUAV01000034">
    <property type="protein sequence ID" value="HIG63941.1"/>
    <property type="molecule type" value="Genomic_DNA"/>
</dbReference>
<evidence type="ECO:0000256" key="1">
    <source>
        <dbReference type="ARBA" id="ARBA00022670"/>
    </source>
</evidence>
<dbReference type="GO" id="GO:0046872">
    <property type="term" value="F:metal ion binding"/>
    <property type="evidence" value="ECO:0007669"/>
    <property type="project" value="UniProtKB-KW"/>
</dbReference>
<dbReference type="Proteomes" id="UP000589516">
    <property type="component" value="Unassembled WGS sequence"/>
</dbReference>
<gene>
    <name evidence="5" type="ORF">EYQ16_05455</name>
</gene>
<dbReference type="Gene3D" id="3.40.630.10">
    <property type="entry name" value="Zn peptidases"/>
    <property type="match status" value="1"/>
</dbReference>
<dbReference type="SUPFAM" id="SSF53187">
    <property type="entry name" value="Zn-dependent exopeptidases"/>
    <property type="match status" value="1"/>
</dbReference>
<dbReference type="NCBIfam" id="NF006579">
    <property type="entry name" value="PRK09104.1"/>
    <property type="match status" value="1"/>
</dbReference>
<evidence type="ECO:0000256" key="3">
    <source>
        <dbReference type="ARBA" id="ARBA00022801"/>
    </source>
</evidence>